<dbReference type="EMBL" id="JABSTQ010011209">
    <property type="protein sequence ID" value="KAG0414054.1"/>
    <property type="molecule type" value="Genomic_DNA"/>
</dbReference>
<reference evidence="1 2" key="1">
    <citation type="journal article" date="2020" name="Cell">
        <title>Large-Scale Comparative Analyses of Tick Genomes Elucidate Their Genetic Diversity and Vector Capacities.</title>
        <authorList>
            <consortium name="Tick Genome and Microbiome Consortium (TIGMIC)"/>
            <person name="Jia N."/>
            <person name="Wang J."/>
            <person name="Shi W."/>
            <person name="Du L."/>
            <person name="Sun Y."/>
            <person name="Zhan W."/>
            <person name="Jiang J.F."/>
            <person name="Wang Q."/>
            <person name="Zhang B."/>
            <person name="Ji P."/>
            <person name="Bell-Sakyi L."/>
            <person name="Cui X.M."/>
            <person name="Yuan T.T."/>
            <person name="Jiang B.G."/>
            <person name="Yang W.F."/>
            <person name="Lam T.T."/>
            <person name="Chang Q.C."/>
            <person name="Ding S.J."/>
            <person name="Wang X.J."/>
            <person name="Zhu J.G."/>
            <person name="Ruan X.D."/>
            <person name="Zhao L."/>
            <person name="Wei J.T."/>
            <person name="Ye R.Z."/>
            <person name="Que T.C."/>
            <person name="Du C.H."/>
            <person name="Zhou Y.H."/>
            <person name="Cheng J.X."/>
            <person name="Dai P.F."/>
            <person name="Guo W.B."/>
            <person name="Han X.H."/>
            <person name="Huang E.J."/>
            <person name="Li L.F."/>
            <person name="Wei W."/>
            <person name="Gao Y.C."/>
            <person name="Liu J.Z."/>
            <person name="Shao H.Z."/>
            <person name="Wang X."/>
            <person name="Wang C.C."/>
            <person name="Yang T.C."/>
            <person name="Huo Q.B."/>
            <person name="Li W."/>
            <person name="Chen H.Y."/>
            <person name="Chen S.E."/>
            <person name="Zhou L.G."/>
            <person name="Ni X.B."/>
            <person name="Tian J.H."/>
            <person name="Sheng Y."/>
            <person name="Liu T."/>
            <person name="Pan Y.S."/>
            <person name="Xia L.Y."/>
            <person name="Li J."/>
            <person name="Zhao F."/>
            <person name="Cao W.C."/>
        </authorList>
    </citation>
    <scope>NUCLEOTIDE SEQUENCE [LARGE SCALE GENOMIC DNA]</scope>
    <source>
        <strain evidence="1">Iper-2018</strain>
    </source>
</reference>
<keyword evidence="2" id="KW-1185">Reference proteome</keyword>
<organism evidence="1 2">
    <name type="scientific">Ixodes persulcatus</name>
    <name type="common">Taiga tick</name>
    <dbReference type="NCBI Taxonomy" id="34615"/>
    <lineage>
        <taxon>Eukaryota</taxon>
        <taxon>Metazoa</taxon>
        <taxon>Ecdysozoa</taxon>
        <taxon>Arthropoda</taxon>
        <taxon>Chelicerata</taxon>
        <taxon>Arachnida</taxon>
        <taxon>Acari</taxon>
        <taxon>Parasitiformes</taxon>
        <taxon>Ixodida</taxon>
        <taxon>Ixodoidea</taxon>
        <taxon>Ixodidae</taxon>
        <taxon>Ixodinae</taxon>
        <taxon>Ixodes</taxon>
    </lineage>
</organism>
<comment type="caution">
    <text evidence="1">The sequence shown here is derived from an EMBL/GenBank/DDBJ whole genome shotgun (WGS) entry which is preliminary data.</text>
</comment>
<dbReference type="Proteomes" id="UP000805193">
    <property type="component" value="Unassembled WGS sequence"/>
</dbReference>
<evidence type="ECO:0000313" key="1">
    <source>
        <dbReference type="EMBL" id="KAG0414054.1"/>
    </source>
</evidence>
<gene>
    <name evidence="1" type="ORF">HPB47_008794</name>
</gene>
<protein>
    <submittedName>
        <fullName evidence="1">Uncharacterized protein</fullName>
    </submittedName>
</protein>
<sequence length="510" mass="54206">MQSPTRESQSGLVRPLSSWAAVSVRKLAAGRTAGSATSFAPGLDVICGVCFVNLPLFVFRGVCASRVKLDAFQLTAMELQSLQSQLKSAIQNHQIVLSKMRTDPQNTALQKQLHDLQADIMALSEKQKQVVQQLRSELEKKQGSAVLKLAHNAQVLPRAVQPSTGPVKLQGALKGGGTAAVLLPHLVVVPGGPSPRPRETPLAQPIRVPQYPPASCSQRNSVANNVGGLPPPVVSRAPKSCVTVMVATNNSNNAGTPSAVPAQPAVPAATAAPAGLARSQATTSGVASGTIAIPCRVLPLPPATPPPAPRVTKEDHRKLQLMSALGLMTREALRELQHRRGERKRRTTANPHFSSAALEEKRRNAQLLLGEGHHRGRSRGRPRLGSSAPSSPEGSSNEAGSTANGHSSPPPACDMLLKKEETGRGLANGELPGDWKSLAEPASSRSAALGWVSDYALLKSAKVDEKQKLLNRSLELKAERMQLEEKKQQLSEIIAARRRVLVLLLVLTST</sequence>
<evidence type="ECO:0000313" key="2">
    <source>
        <dbReference type="Proteomes" id="UP000805193"/>
    </source>
</evidence>
<accession>A0AC60P3S8</accession>
<proteinExistence type="predicted"/>
<name>A0AC60P3S8_IXOPE</name>